<sequence length="114" mass="12419">MVLPLRESNKTPAPSWMGEAKCEENALDFAVIMAHELLATGIVFVEIGSVVILVESLTGSVIVGTESIVDVVVSSTKYVSVETERITFQLDVEGTVRATLRREHQTNINTDNSN</sequence>
<name>A0A9P6ARM3_9AGAM</name>
<protein>
    <submittedName>
        <fullName evidence="1">Uncharacterized protein</fullName>
    </submittedName>
</protein>
<comment type="caution">
    <text evidence="1">The sequence shown here is derived from an EMBL/GenBank/DDBJ whole genome shotgun (WGS) entry which is preliminary data.</text>
</comment>
<organism evidence="1 2">
    <name type="scientific">Hydnum rufescens UP504</name>
    <dbReference type="NCBI Taxonomy" id="1448309"/>
    <lineage>
        <taxon>Eukaryota</taxon>
        <taxon>Fungi</taxon>
        <taxon>Dikarya</taxon>
        <taxon>Basidiomycota</taxon>
        <taxon>Agaricomycotina</taxon>
        <taxon>Agaricomycetes</taxon>
        <taxon>Cantharellales</taxon>
        <taxon>Hydnaceae</taxon>
        <taxon>Hydnum</taxon>
    </lineage>
</organism>
<evidence type="ECO:0000313" key="2">
    <source>
        <dbReference type="Proteomes" id="UP000886523"/>
    </source>
</evidence>
<keyword evidence="2" id="KW-1185">Reference proteome</keyword>
<dbReference type="EMBL" id="MU129021">
    <property type="protein sequence ID" value="KAF9510195.1"/>
    <property type="molecule type" value="Genomic_DNA"/>
</dbReference>
<dbReference type="Proteomes" id="UP000886523">
    <property type="component" value="Unassembled WGS sequence"/>
</dbReference>
<evidence type="ECO:0000313" key="1">
    <source>
        <dbReference type="EMBL" id="KAF9510195.1"/>
    </source>
</evidence>
<reference evidence="1" key="1">
    <citation type="journal article" date="2020" name="Nat. Commun.">
        <title>Large-scale genome sequencing of mycorrhizal fungi provides insights into the early evolution of symbiotic traits.</title>
        <authorList>
            <person name="Miyauchi S."/>
            <person name="Kiss E."/>
            <person name="Kuo A."/>
            <person name="Drula E."/>
            <person name="Kohler A."/>
            <person name="Sanchez-Garcia M."/>
            <person name="Morin E."/>
            <person name="Andreopoulos B."/>
            <person name="Barry K.W."/>
            <person name="Bonito G."/>
            <person name="Buee M."/>
            <person name="Carver A."/>
            <person name="Chen C."/>
            <person name="Cichocki N."/>
            <person name="Clum A."/>
            <person name="Culley D."/>
            <person name="Crous P.W."/>
            <person name="Fauchery L."/>
            <person name="Girlanda M."/>
            <person name="Hayes R.D."/>
            <person name="Keri Z."/>
            <person name="LaButti K."/>
            <person name="Lipzen A."/>
            <person name="Lombard V."/>
            <person name="Magnuson J."/>
            <person name="Maillard F."/>
            <person name="Murat C."/>
            <person name="Nolan M."/>
            <person name="Ohm R.A."/>
            <person name="Pangilinan J."/>
            <person name="Pereira M.F."/>
            <person name="Perotto S."/>
            <person name="Peter M."/>
            <person name="Pfister S."/>
            <person name="Riley R."/>
            <person name="Sitrit Y."/>
            <person name="Stielow J.B."/>
            <person name="Szollosi G."/>
            <person name="Zifcakova L."/>
            <person name="Stursova M."/>
            <person name="Spatafora J.W."/>
            <person name="Tedersoo L."/>
            <person name="Vaario L.M."/>
            <person name="Yamada A."/>
            <person name="Yan M."/>
            <person name="Wang P."/>
            <person name="Xu J."/>
            <person name="Bruns T."/>
            <person name="Baldrian P."/>
            <person name="Vilgalys R."/>
            <person name="Dunand C."/>
            <person name="Henrissat B."/>
            <person name="Grigoriev I.V."/>
            <person name="Hibbett D."/>
            <person name="Nagy L.G."/>
            <person name="Martin F.M."/>
        </authorList>
    </citation>
    <scope>NUCLEOTIDE SEQUENCE</scope>
    <source>
        <strain evidence="1">UP504</strain>
    </source>
</reference>
<accession>A0A9P6ARM3</accession>
<dbReference type="AlphaFoldDB" id="A0A9P6ARM3"/>
<proteinExistence type="predicted"/>
<gene>
    <name evidence="1" type="ORF">BS47DRAFT_1396198</name>
</gene>